<dbReference type="PANTHER" id="PTHR45650:SF9">
    <property type="entry name" value="SGNH HYDROLASE-TYPE ESTERASE DOMAIN-CONTAINING PROTEIN"/>
    <property type="match status" value="1"/>
</dbReference>
<dbReference type="InterPro" id="IPR051238">
    <property type="entry name" value="GDSL_esterase/lipase"/>
</dbReference>
<dbReference type="Proteomes" id="UP000187203">
    <property type="component" value="Unassembled WGS sequence"/>
</dbReference>
<name>A0A1R3H5G6_9ROSI</name>
<dbReference type="STRING" id="93759.A0A1R3H5G6"/>
<dbReference type="OrthoDB" id="1600564at2759"/>
<keyword evidence="7" id="KW-0443">Lipid metabolism</keyword>
<protein>
    <submittedName>
        <fullName evidence="8">Lipase, GDSL</fullName>
    </submittedName>
</protein>
<reference evidence="9" key="1">
    <citation type="submission" date="2013-09" db="EMBL/GenBank/DDBJ databases">
        <title>Corchorus olitorius genome sequencing.</title>
        <authorList>
            <person name="Alam M."/>
            <person name="Haque M.S."/>
            <person name="Islam M.S."/>
            <person name="Emdad E.M."/>
            <person name="Islam M.M."/>
            <person name="Ahmed B."/>
            <person name="Halim A."/>
            <person name="Hossen Q.M.M."/>
            <person name="Hossain M.Z."/>
            <person name="Ahmed R."/>
            <person name="Khan M.M."/>
            <person name="Islam R."/>
            <person name="Rashid M.M."/>
            <person name="Khan S.A."/>
            <person name="Rahman M.S."/>
            <person name="Alam M."/>
            <person name="Yahiya A.S."/>
            <person name="Khan M.S."/>
            <person name="Azam M.S."/>
            <person name="Haque T."/>
            <person name="Lashkar M.Z.H."/>
            <person name="Akhand A.I."/>
            <person name="Morshed G."/>
            <person name="Roy S."/>
            <person name="Uddin K.S."/>
            <person name="Rabeya T."/>
            <person name="Hossain A.S."/>
            <person name="Chowdhury A."/>
            <person name="Snigdha A.R."/>
            <person name="Mortoza M.S."/>
            <person name="Matin S.A."/>
            <person name="Hoque S.M.E."/>
            <person name="Islam M.K."/>
            <person name="Roy D.K."/>
            <person name="Haider R."/>
            <person name="Moosa M.M."/>
            <person name="Elias S.M."/>
            <person name="Hasan A.M."/>
            <person name="Jahan S."/>
            <person name="Shafiuddin M."/>
            <person name="Mahmood N."/>
            <person name="Shommy N.S."/>
        </authorList>
    </citation>
    <scope>NUCLEOTIDE SEQUENCE [LARGE SCALE GENOMIC DNA]</scope>
    <source>
        <strain evidence="9">cv. O-4</strain>
    </source>
</reference>
<keyword evidence="3" id="KW-0964">Secreted</keyword>
<gene>
    <name evidence="8" type="ORF">COLO4_31134</name>
</gene>
<comment type="subcellular location">
    <subcellularLocation>
        <location evidence="1">Secreted</location>
    </subcellularLocation>
</comment>
<evidence type="ECO:0000256" key="7">
    <source>
        <dbReference type="ARBA" id="ARBA00023098"/>
    </source>
</evidence>
<sequence>SLYKDGARMFAVFGLEPIGCSPNSIEIYGRDFSGCVLKLNQAAELFNGKLEAVVNELNKNLSYAELRYLNPTPSGSFGTIGIVELEKTCCETENGSKTSGRMLCRKNSEACNNPERYLYWDGHHHTELWHELSARAAYEILRTLAPKK</sequence>
<dbReference type="PANTHER" id="PTHR45650">
    <property type="entry name" value="GDSL-LIKE LIPASE/ACYLHYDROLASE-RELATED"/>
    <property type="match status" value="1"/>
</dbReference>
<dbReference type="EMBL" id="AWUE01020824">
    <property type="protein sequence ID" value="OMO65569.1"/>
    <property type="molecule type" value="Genomic_DNA"/>
</dbReference>
<dbReference type="GO" id="GO:0016042">
    <property type="term" value="P:lipid catabolic process"/>
    <property type="evidence" value="ECO:0007669"/>
    <property type="project" value="UniProtKB-KW"/>
</dbReference>
<evidence type="ECO:0000256" key="3">
    <source>
        <dbReference type="ARBA" id="ARBA00022525"/>
    </source>
</evidence>
<evidence type="ECO:0000256" key="1">
    <source>
        <dbReference type="ARBA" id="ARBA00004613"/>
    </source>
</evidence>
<accession>A0A1R3H5G6</accession>
<evidence type="ECO:0000256" key="6">
    <source>
        <dbReference type="ARBA" id="ARBA00022963"/>
    </source>
</evidence>
<dbReference type="Pfam" id="PF00657">
    <property type="entry name" value="Lipase_GDSL"/>
    <property type="match status" value="1"/>
</dbReference>
<dbReference type="Gene3D" id="3.40.50.1110">
    <property type="entry name" value="SGNH hydrolase"/>
    <property type="match status" value="1"/>
</dbReference>
<dbReference type="GO" id="GO:0016788">
    <property type="term" value="F:hydrolase activity, acting on ester bonds"/>
    <property type="evidence" value="ECO:0007669"/>
    <property type="project" value="InterPro"/>
</dbReference>
<feature type="non-terminal residue" evidence="8">
    <location>
        <position position="1"/>
    </location>
</feature>
<dbReference type="InterPro" id="IPR036514">
    <property type="entry name" value="SGNH_hydro_sf"/>
</dbReference>
<keyword evidence="6" id="KW-0442">Lipid degradation</keyword>
<evidence type="ECO:0000313" key="8">
    <source>
        <dbReference type="EMBL" id="OMO65569.1"/>
    </source>
</evidence>
<proteinExistence type="inferred from homology"/>
<keyword evidence="5" id="KW-0378">Hydrolase</keyword>
<keyword evidence="9" id="KW-1185">Reference proteome</keyword>
<dbReference type="AlphaFoldDB" id="A0A1R3H5G6"/>
<organism evidence="8 9">
    <name type="scientific">Corchorus olitorius</name>
    <dbReference type="NCBI Taxonomy" id="93759"/>
    <lineage>
        <taxon>Eukaryota</taxon>
        <taxon>Viridiplantae</taxon>
        <taxon>Streptophyta</taxon>
        <taxon>Embryophyta</taxon>
        <taxon>Tracheophyta</taxon>
        <taxon>Spermatophyta</taxon>
        <taxon>Magnoliopsida</taxon>
        <taxon>eudicotyledons</taxon>
        <taxon>Gunneridae</taxon>
        <taxon>Pentapetalae</taxon>
        <taxon>rosids</taxon>
        <taxon>malvids</taxon>
        <taxon>Malvales</taxon>
        <taxon>Malvaceae</taxon>
        <taxon>Grewioideae</taxon>
        <taxon>Apeibeae</taxon>
        <taxon>Corchorus</taxon>
    </lineage>
</organism>
<keyword evidence="4" id="KW-0732">Signal</keyword>
<evidence type="ECO:0000256" key="5">
    <source>
        <dbReference type="ARBA" id="ARBA00022801"/>
    </source>
</evidence>
<evidence type="ECO:0000313" key="9">
    <source>
        <dbReference type="Proteomes" id="UP000187203"/>
    </source>
</evidence>
<dbReference type="InterPro" id="IPR001087">
    <property type="entry name" value="GDSL"/>
</dbReference>
<dbReference type="GO" id="GO:0005576">
    <property type="term" value="C:extracellular region"/>
    <property type="evidence" value="ECO:0007669"/>
    <property type="project" value="UniProtKB-SubCell"/>
</dbReference>
<evidence type="ECO:0000256" key="2">
    <source>
        <dbReference type="ARBA" id="ARBA00008668"/>
    </source>
</evidence>
<evidence type="ECO:0000256" key="4">
    <source>
        <dbReference type="ARBA" id="ARBA00022729"/>
    </source>
</evidence>
<comment type="similarity">
    <text evidence="2">Belongs to the 'GDSL' lipolytic enzyme family.</text>
</comment>
<comment type="caution">
    <text evidence="8">The sequence shown here is derived from an EMBL/GenBank/DDBJ whole genome shotgun (WGS) entry which is preliminary data.</text>
</comment>